<dbReference type="Proteomes" id="UP001055811">
    <property type="component" value="Linkage Group LG03"/>
</dbReference>
<reference evidence="1 2" key="2">
    <citation type="journal article" date="2022" name="Mol. Ecol. Resour.">
        <title>The genomes of chicory, endive, great burdock and yacon provide insights into Asteraceae paleo-polyploidization history and plant inulin production.</title>
        <authorList>
            <person name="Fan W."/>
            <person name="Wang S."/>
            <person name="Wang H."/>
            <person name="Wang A."/>
            <person name="Jiang F."/>
            <person name="Liu H."/>
            <person name="Zhao H."/>
            <person name="Xu D."/>
            <person name="Zhang Y."/>
        </authorList>
    </citation>
    <scope>NUCLEOTIDE SEQUENCE [LARGE SCALE GENOMIC DNA]</scope>
    <source>
        <strain evidence="2">cv. Punajuju</strain>
        <tissue evidence="1">Leaves</tissue>
    </source>
</reference>
<organism evidence="1 2">
    <name type="scientific">Cichorium intybus</name>
    <name type="common">Chicory</name>
    <dbReference type="NCBI Taxonomy" id="13427"/>
    <lineage>
        <taxon>Eukaryota</taxon>
        <taxon>Viridiplantae</taxon>
        <taxon>Streptophyta</taxon>
        <taxon>Embryophyta</taxon>
        <taxon>Tracheophyta</taxon>
        <taxon>Spermatophyta</taxon>
        <taxon>Magnoliopsida</taxon>
        <taxon>eudicotyledons</taxon>
        <taxon>Gunneridae</taxon>
        <taxon>Pentapetalae</taxon>
        <taxon>asterids</taxon>
        <taxon>campanulids</taxon>
        <taxon>Asterales</taxon>
        <taxon>Asteraceae</taxon>
        <taxon>Cichorioideae</taxon>
        <taxon>Cichorieae</taxon>
        <taxon>Cichoriinae</taxon>
        <taxon>Cichorium</taxon>
    </lineage>
</organism>
<evidence type="ECO:0000313" key="2">
    <source>
        <dbReference type="Proteomes" id="UP001055811"/>
    </source>
</evidence>
<name>A0ACB9EZE4_CICIN</name>
<accession>A0ACB9EZE4</accession>
<proteinExistence type="predicted"/>
<reference evidence="2" key="1">
    <citation type="journal article" date="2022" name="Mol. Ecol. Resour.">
        <title>The genomes of chicory, endive, great burdock and yacon provide insights into Asteraceae palaeo-polyploidization history and plant inulin production.</title>
        <authorList>
            <person name="Fan W."/>
            <person name="Wang S."/>
            <person name="Wang H."/>
            <person name="Wang A."/>
            <person name="Jiang F."/>
            <person name="Liu H."/>
            <person name="Zhao H."/>
            <person name="Xu D."/>
            <person name="Zhang Y."/>
        </authorList>
    </citation>
    <scope>NUCLEOTIDE SEQUENCE [LARGE SCALE GENOMIC DNA]</scope>
    <source>
        <strain evidence="2">cv. Punajuju</strain>
    </source>
</reference>
<keyword evidence="2" id="KW-1185">Reference proteome</keyword>
<protein>
    <submittedName>
        <fullName evidence="1">Uncharacterized protein</fullName>
    </submittedName>
</protein>
<sequence>MTLLLGPPGSGKSTLLLALVRKRDTSLKVKGLQASSVAEKRHNTSTDYILKVLGLDVYSETFVGNDMLRVATGKVLALELPKHGNETCTVLYLASAKASHDLATTALESFKNDAKKMVVALEDMERVFVPP</sequence>
<comment type="caution">
    <text evidence="1">The sequence shown here is derived from an EMBL/GenBank/DDBJ whole genome shotgun (WGS) entry which is preliminary data.</text>
</comment>
<gene>
    <name evidence="1" type="ORF">L2E82_14000</name>
</gene>
<dbReference type="EMBL" id="CM042011">
    <property type="protein sequence ID" value="KAI3764000.1"/>
    <property type="molecule type" value="Genomic_DNA"/>
</dbReference>
<evidence type="ECO:0000313" key="1">
    <source>
        <dbReference type="EMBL" id="KAI3764000.1"/>
    </source>
</evidence>